<feature type="domain" description="Transketolase N-terminal" evidence="1">
    <location>
        <begin position="4"/>
        <end position="245"/>
    </location>
</feature>
<protein>
    <submittedName>
        <fullName evidence="2">Transketolase subunit A</fullName>
    </submittedName>
</protein>
<gene>
    <name evidence="2" type="ORF">C8P68_101811</name>
</gene>
<dbReference type="SUPFAM" id="SSF52518">
    <property type="entry name" value="Thiamin diphosphate-binding fold (THDP-binding)"/>
    <property type="match status" value="1"/>
</dbReference>
<dbReference type="Proteomes" id="UP000244168">
    <property type="component" value="Unassembled WGS sequence"/>
</dbReference>
<evidence type="ECO:0000259" key="1">
    <source>
        <dbReference type="Pfam" id="PF00456"/>
    </source>
</evidence>
<accession>A0A2T5JGT5</accession>
<evidence type="ECO:0000313" key="2">
    <source>
        <dbReference type="EMBL" id="PTR01576.1"/>
    </source>
</evidence>
<keyword evidence="3" id="KW-1185">Reference proteome</keyword>
<dbReference type="EMBL" id="QAOQ01000001">
    <property type="protein sequence ID" value="PTR01576.1"/>
    <property type="molecule type" value="Genomic_DNA"/>
</dbReference>
<dbReference type="RefSeq" id="WP_107826952.1">
    <property type="nucleotide sequence ID" value="NZ_CP160205.1"/>
</dbReference>
<name>A0A2T5JGT5_9SPHI</name>
<evidence type="ECO:0000313" key="3">
    <source>
        <dbReference type="Proteomes" id="UP000244168"/>
    </source>
</evidence>
<dbReference type="AlphaFoldDB" id="A0A2T5JGT5"/>
<dbReference type="InterPro" id="IPR029061">
    <property type="entry name" value="THDP-binding"/>
</dbReference>
<dbReference type="InterPro" id="IPR005474">
    <property type="entry name" value="Transketolase_N"/>
</dbReference>
<dbReference type="PANTHER" id="PTHR47514:SF2">
    <property type="entry name" value="TRANSKETOLASE"/>
    <property type="match status" value="1"/>
</dbReference>
<proteinExistence type="predicted"/>
<organism evidence="2 3">
    <name type="scientific">Mucilaginibacter yixingensis</name>
    <dbReference type="NCBI Taxonomy" id="1295612"/>
    <lineage>
        <taxon>Bacteria</taxon>
        <taxon>Pseudomonadati</taxon>
        <taxon>Bacteroidota</taxon>
        <taxon>Sphingobacteriia</taxon>
        <taxon>Sphingobacteriales</taxon>
        <taxon>Sphingobacteriaceae</taxon>
        <taxon>Mucilaginibacter</taxon>
    </lineage>
</organism>
<dbReference type="OrthoDB" id="8732661at2"/>
<dbReference type="CDD" id="cd02012">
    <property type="entry name" value="TPP_TK"/>
    <property type="match status" value="1"/>
</dbReference>
<sequence length="268" mass="29925">MNSKEFAREIRIRVLKMVHQADASHIGGAYSMADILAVLYNEILHVDPADYKKPTRDRFFLSKGHSCAGLYAALGIKGFFDVNELDGYAQNGSRFISHVSHFIPGVEASSGSLGHILPIACGVAYAAKLQQKKFKTYCLVSDGELNEGSNWEPIMLAPQHNLGNLVLIVDYNKIQSLGNVKDVIDLEPLVDKFKAFRWQTHEVDGHDYLALSNLFHKINAASTSTPQVIIAHTVKGKGVDFMENKLLWHYRSPNKELYAQALEQLKNN</sequence>
<dbReference type="Pfam" id="PF00456">
    <property type="entry name" value="Transketolase_N"/>
    <property type="match status" value="1"/>
</dbReference>
<comment type="caution">
    <text evidence="2">The sequence shown here is derived from an EMBL/GenBank/DDBJ whole genome shotgun (WGS) entry which is preliminary data.</text>
</comment>
<dbReference type="PANTHER" id="PTHR47514">
    <property type="entry name" value="TRANSKETOLASE N-TERMINAL SECTION-RELATED"/>
    <property type="match status" value="1"/>
</dbReference>
<dbReference type="Gene3D" id="3.40.50.970">
    <property type="match status" value="1"/>
</dbReference>
<reference evidence="2 3" key="1">
    <citation type="submission" date="2018-04" db="EMBL/GenBank/DDBJ databases">
        <title>Genomic Encyclopedia of Archaeal and Bacterial Type Strains, Phase II (KMG-II): from individual species to whole genera.</title>
        <authorList>
            <person name="Goeker M."/>
        </authorList>
    </citation>
    <scope>NUCLEOTIDE SEQUENCE [LARGE SCALE GENOMIC DNA]</scope>
    <source>
        <strain evidence="2 3">DSM 26809</strain>
    </source>
</reference>